<evidence type="ECO:0000256" key="14">
    <source>
        <dbReference type="ARBA" id="ARBA00022741"/>
    </source>
</evidence>
<evidence type="ECO:0000256" key="2">
    <source>
        <dbReference type="ARBA" id="ARBA00004479"/>
    </source>
</evidence>
<evidence type="ECO:0000256" key="18">
    <source>
        <dbReference type="ARBA" id="ARBA00023136"/>
    </source>
</evidence>
<feature type="binding site" evidence="23">
    <location>
        <position position="490"/>
    </location>
    <ligand>
        <name>ATP</name>
        <dbReference type="ChEBI" id="CHEBI:30616"/>
    </ligand>
</feature>
<dbReference type="InterPro" id="IPR008271">
    <property type="entry name" value="Ser/Thr_kinase_AS"/>
</dbReference>
<dbReference type="Gene3D" id="3.80.10.10">
    <property type="entry name" value="Ribonuclease Inhibitor"/>
    <property type="match status" value="2"/>
</dbReference>
<dbReference type="EMBL" id="MNCJ02000319">
    <property type="protein sequence ID" value="KAF5812009.1"/>
    <property type="molecule type" value="Genomic_DNA"/>
</dbReference>
<keyword evidence="18 24" id="KW-0472">Membrane</keyword>
<keyword evidence="17 24" id="KW-1133">Transmembrane helix</keyword>
<evidence type="ECO:0000256" key="17">
    <source>
        <dbReference type="ARBA" id="ARBA00022989"/>
    </source>
</evidence>
<dbReference type="InterPro" id="IPR017441">
    <property type="entry name" value="Protein_kinase_ATP_BS"/>
</dbReference>
<dbReference type="EC" id="2.7.11.1" evidence="5"/>
<evidence type="ECO:0000256" key="1">
    <source>
        <dbReference type="ARBA" id="ARBA00004162"/>
    </source>
</evidence>
<dbReference type="FunFam" id="3.30.200.20:FF:000432">
    <property type="entry name" value="LRR receptor-like serine/threonine-protein kinase EFR"/>
    <property type="match status" value="1"/>
</dbReference>
<comment type="subcellular location">
    <subcellularLocation>
        <location evidence="1">Cell membrane</location>
        <topology evidence="1">Single-pass membrane protein</topology>
    </subcellularLocation>
    <subcellularLocation>
        <location evidence="2">Membrane</location>
        <topology evidence="2">Single-pass type I membrane protein</topology>
    </subcellularLocation>
</comment>
<dbReference type="Pfam" id="PF08263">
    <property type="entry name" value="LRRNT_2"/>
    <property type="match status" value="1"/>
</dbReference>
<evidence type="ECO:0000313" key="27">
    <source>
        <dbReference type="Proteomes" id="UP000215914"/>
    </source>
</evidence>
<evidence type="ECO:0000256" key="12">
    <source>
        <dbReference type="ARBA" id="ARBA00022729"/>
    </source>
</evidence>
<evidence type="ECO:0000256" key="9">
    <source>
        <dbReference type="ARBA" id="ARBA00022614"/>
    </source>
</evidence>
<dbReference type="PROSITE" id="PS50011">
    <property type="entry name" value="PROTEIN_KINASE_DOM"/>
    <property type="match status" value="1"/>
</dbReference>
<keyword evidence="14 23" id="KW-0547">Nucleotide-binding</keyword>
<evidence type="ECO:0000256" key="19">
    <source>
        <dbReference type="ARBA" id="ARBA00023170"/>
    </source>
</evidence>
<dbReference type="GO" id="GO:0009755">
    <property type="term" value="P:hormone-mediated signaling pathway"/>
    <property type="evidence" value="ECO:0000318"/>
    <property type="project" value="GO_Central"/>
</dbReference>
<evidence type="ECO:0000256" key="10">
    <source>
        <dbReference type="ARBA" id="ARBA00022679"/>
    </source>
</evidence>
<dbReference type="InterPro" id="IPR051809">
    <property type="entry name" value="Plant_receptor-like_S/T_kinase"/>
</dbReference>
<comment type="catalytic activity">
    <reaction evidence="21">
        <text>L-threonyl-[protein] + ATP = O-phospho-L-threonyl-[protein] + ADP + H(+)</text>
        <dbReference type="Rhea" id="RHEA:46608"/>
        <dbReference type="Rhea" id="RHEA-COMP:11060"/>
        <dbReference type="Rhea" id="RHEA-COMP:11605"/>
        <dbReference type="ChEBI" id="CHEBI:15378"/>
        <dbReference type="ChEBI" id="CHEBI:30013"/>
        <dbReference type="ChEBI" id="CHEBI:30616"/>
        <dbReference type="ChEBI" id="CHEBI:61977"/>
        <dbReference type="ChEBI" id="CHEBI:456216"/>
        <dbReference type="EC" id="2.7.11.1"/>
    </reaction>
</comment>
<comment type="similarity">
    <text evidence="4">Belongs to the RLP family.</text>
</comment>
<feature type="transmembrane region" description="Helical" evidence="24">
    <location>
        <begin position="6"/>
        <end position="29"/>
    </location>
</feature>
<keyword evidence="11 24" id="KW-0812">Transmembrane</keyword>
<dbReference type="PROSITE" id="PS00107">
    <property type="entry name" value="PROTEIN_KINASE_ATP"/>
    <property type="match status" value="1"/>
</dbReference>
<keyword evidence="10 26" id="KW-0808">Transferase</keyword>
<evidence type="ECO:0000256" key="15">
    <source>
        <dbReference type="ARBA" id="ARBA00022777"/>
    </source>
</evidence>
<evidence type="ECO:0000256" key="11">
    <source>
        <dbReference type="ARBA" id="ARBA00022692"/>
    </source>
</evidence>
<keyword evidence="19" id="KW-0675">Receptor</keyword>
<name>A0A9K3JBM9_HELAN</name>
<dbReference type="FunFam" id="3.80.10.10:FF:000275">
    <property type="entry name" value="Leucine-rich repeat receptor-like protein kinase"/>
    <property type="match status" value="1"/>
</dbReference>
<dbReference type="Pfam" id="PF00560">
    <property type="entry name" value="LRR_1"/>
    <property type="match status" value="8"/>
</dbReference>
<evidence type="ECO:0000256" key="21">
    <source>
        <dbReference type="ARBA" id="ARBA00047899"/>
    </source>
</evidence>
<evidence type="ECO:0000256" key="8">
    <source>
        <dbReference type="ARBA" id="ARBA00022553"/>
    </source>
</evidence>
<dbReference type="Gene3D" id="1.10.510.10">
    <property type="entry name" value="Transferase(Phosphotransferase) domain 1"/>
    <property type="match status" value="1"/>
</dbReference>
<keyword evidence="13" id="KW-0677">Repeat</keyword>
<evidence type="ECO:0000256" key="16">
    <source>
        <dbReference type="ARBA" id="ARBA00022840"/>
    </source>
</evidence>
<dbReference type="PANTHER" id="PTHR27008:SF596">
    <property type="entry name" value="OS02G0215500 PROTEIN"/>
    <property type="match status" value="1"/>
</dbReference>
<feature type="domain" description="Protein kinase" evidence="25">
    <location>
        <begin position="461"/>
        <end position="741"/>
    </location>
</feature>
<dbReference type="Gene3D" id="3.30.200.20">
    <property type="entry name" value="Phosphorylase Kinase, domain 1"/>
    <property type="match status" value="1"/>
</dbReference>
<dbReference type="Gramene" id="mRNA:HanXRQr2_Chr04g0187871">
    <property type="protein sequence ID" value="mRNA:HanXRQr2_Chr04g0187871"/>
    <property type="gene ID" value="HanXRQr2_Chr04g0187871"/>
</dbReference>
<dbReference type="InterPro" id="IPR032675">
    <property type="entry name" value="LRR_dom_sf"/>
</dbReference>
<comment type="caution">
    <text evidence="26">The sequence shown here is derived from an EMBL/GenBank/DDBJ whole genome shotgun (WGS) entry which is preliminary data.</text>
</comment>
<dbReference type="GO" id="GO:0005886">
    <property type="term" value="C:plasma membrane"/>
    <property type="evidence" value="ECO:0000318"/>
    <property type="project" value="GO_Central"/>
</dbReference>
<keyword evidence="7" id="KW-0723">Serine/threonine-protein kinase</keyword>
<keyword evidence="12" id="KW-0732">Signal</keyword>
<dbReference type="InterPro" id="IPR011009">
    <property type="entry name" value="Kinase-like_dom_sf"/>
</dbReference>
<organism evidence="26 27">
    <name type="scientific">Helianthus annuus</name>
    <name type="common">Common sunflower</name>
    <dbReference type="NCBI Taxonomy" id="4232"/>
    <lineage>
        <taxon>Eukaryota</taxon>
        <taxon>Viridiplantae</taxon>
        <taxon>Streptophyta</taxon>
        <taxon>Embryophyta</taxon>
        <taxon>Tracheophyta</taxon>
        <taxon>Spermatophyta</taxon>
        <taxon>Magnoliopsida</taxon>
        <taxon>eudicotyledons</taxon>
        <taxon>Gunneridae</taxon>
        <taxon>Pentapetalae</taxon>
        <taxon>asterids</taxon>
        <taxon>campanulids</taxon>
        <taxon>Asterales</taxon>
        <taxon>Asteraceae</taxon>
        <taxon>Asteroideae</taxon>
        <taxon>Heliantheae alliance</taxon>
        <taxon>Heliantheae</taxon>
        <taxon>Helianthus</taxon>
    </lineage>
</organism>
<evidence type="ECO:0000256" key="22">
    <source>
        <dbReference type="ARBA" id="ARBA00048679"/>
    </source>
</evidence>
<keyword evidence="20" id="KW-0325">Glycoprotein</keyword>
<comment type="catalytic activity">
    <reaction evidence="22">
        <text>L-seryl-[protein] + ATP = O-phospho-L-seryl-[protein] + ADP + H(+)</text>
        <dbReference type="Rhea" id="RHEA:17989"/>
        <dbReference type="Rhea" id="RHEA-COMP:9863"/>
        <dbReference type="Rhea" id="RHEA-COMP:11604"/>
        <dbReference type="ChEBI" id="CHEBI:15378"/>
        <dbReference type="ChEBI" id="CHEBI:29999"/>
        <dbReference type="ChEBI" id="CHEBI:30616"/>
        <dbReference type="ChEBI" id="CHEBI:83421"/>
        <dbReference type="ChEBI" id="CHEBI:456216"/>
        <dbReference type="EC" id="2.7.11.1"/>
    </reaction>
</comment>
<keyword evidence="15" id="KW-0418">Kinase</keyword>
<dbReference type="SMART" id="SM00220">
    <property type="entry name" value="S_TKc"/>
    <property type="match status" value="1"/>
</dbReference>
<evidence type="ECO:0000256" key="6">
    <source>
        <dbReference type="ARBA" id="ARBA00022475"/>
    </source>
</evidence>
<dbReference type="PANTHER" id="PTHR27008">
    <property type="entry name" value="OS04G0122200 PROTEIN"/>
    <property type="match status" value="1"/>
</dbReference>
<protein>
    <recommendedName>
        <fullName evidence="5">non-specific serine/threonine protein kinase</fullName>
        <ecNumber evidence="5">2.7.11.1</ecNumber>
    </recommendedName>
</protein>
<evidence type="ECO:0000256" key="5">
    <source>
        <dbReference type="ARBA" id="ARBA00012513"/>
    </source>
</evidence>
<evidence type="ECO:0000256" key="4">
    <source>
        <dbReference type="ARBA" id="ARBA00009592"/>
    </source>
</evidence>
<dbReference type="Proteomes" id="UP000215914">
    <property type="component" value="Unassembled WGS sequence"/>
</dbReference>
<evidence type="ECO:0000259" key="25">
    <source>
        <dbReference type="PROSITE" id="PS50011"/>
    </source>
</evidence>
<comment type="similarity">
    <text evidence="3">Belongs to the protein kinase superfamily. Ser/Thr protein kinase family.</text>
</comment>
<dbReference type="FunFam" id="1.10.510.10:FF:000358">
    <property type="entry name" value="Putative leucine-rich repeat receptor-like serine/threonine-protein kinase"/>
    <property type="match status" value="1"/>
</dbReference>
<dbReference type="Pfam" id="PF00069">
    <property type="entry name" value="Pkinase"/>
    <property type="match status" value="1"/>
</dbReference>
<evidence type="ECO:0000256" key="23">
    <source>
        <dbReference type="PROSITE-ProRule" id="PRU10141"/>
    </source>
</evidence>
<evidence type="ECO:0000256" key="7">
    <source>
        <dbReference type="ARBA" id="ARBA00022527"/>
    </source>
</evidence>
<dbReference type="FunFam" id="3.80.10.10:FF:000095">
    <property type="entry name" value="LRR receptor-like serine/threonine-protein kinase GSO1"/>
    <property type="match status" value="1"/>
</dbReference>
<keyword evidence="27" id="KW-1185">Reference proteome</keyword>
<evidence type="ECO:0000256" key="20">
    <source>
        <dbReference type="ARBA" id="ARBA00023180"/>
    </source>
</evidence>
<accession>A0A9K3JBM9</accession>
<evidence type="ECO:0000256" key="24">
    <source>
        <dbReference type="SAM" id="Phobius"/>
    </source>
</evidence>
<dbReference type="InterPro" id="IPR013210">
    <property type="entry name" value="LRR_N_plant-typ"/>
</dbReference>
<dbReference type="AlphaFoldDB" id="A0A9K3JBM9"/>
<reference evidence="26" key="2">
    <citation type="submission" date="2020-06" db="EMBL/GenBank/DDBJ databases">
        <title>Helianthus annuus Genome sequencing and assembly Release 2.</title>
        <authorList>
            <person name="Gouzy J."/>
            <person name="Langlade N."/>
            <person name="Munos S."/>
        </authorList>
    </citation>
    <scope>NUCLEOTIDE SEQUENCE</scope>
    <source>
        <tissue evidence="26">Leaves</tissue>
    </source>
</reference>
<gene>
    <name evidence="26" type="ORF">HanXRQr2_Chr04g0187871</name>
</gene>
<keyword evidence="6" id="KW-1003">Cell membrane</keyword>
<keyword evidence="16 23" id="KW-0067">ATP-binding</keyword>
<proteinExistence type="inferred from homology"/>
<dbReference type="PROSITE" id="PS00108">
    <property type="entry name" value="PROTEIN_KINASE_ST"/>
    <property type="match status" value="1"/>
</dbReference>
<keyword evidence="8" id="KW-0597">Phosphoprotein</keyword>
<dbReference type="InterPro" id="IPR001611">
    <property type="entry name" value="Leu-rich_rpt"/>
</dbReference>
<evidence type="ECO:0000256" key="13">
    <source>
        <dbReference type="ARBA" id="ARBA00022737"/>
    </source>
</evidence>
<dbReference type="GO" id="GO:0004674">
    <property type="term" value="F:protein serine/threonine kinase activity"/>
    <property type="evidence" value="ECO:0007669"/>
    <property type="project" value="UniProtKB-KW"/>
</dbReference>
<dbReference type="SUPFAM" id="SSF56112">
    <property type="entry name" value="Protein kinase-like (PK-like)"/>
    <property type="match status" value="1"/>
</dbReference>
<reference evidence="26" key="1">
    <citation type="journal article" date="2017" name="Nature">
        <title>The sunflower genome provides insights into oil metabolism, flowering and Asterid evolution.</title>
        <authorList>
            <person name="Badouin H."/>
            <person name="Gouzy J."/>
            <person name="Grassa C.J."/>
            <person name="Murat F."/>
            <person name="Staton S.E."/>
            <person name="Cottret L."/>
            <person name="Lelandais-Briere C."/>
            <person name="Owens G.L."/>
            <person name="Carrere S."/>
            <person name="Mayjonade B."/>
            <person name="Legrand L."/>
            <person name="Gill N."/>
            <person name="Kane N.C."/>
            <person name="Bowers J.E."/>
            <person name="Hubner S."/>
            <person name="Bellec A."/>
            <person name="Berard A."/>
            <person name="Berges H."/>
            <person name="Blanchet N."/>
            <person name="Boniface M.C."/>
            <person name="Brunel D."/>
            <person name="Catrice O."/>
            <person name="Chaidir N."/>
            <person name="Claudel C."/>
            <person name="Donnadieu C."/>
            <person name="Faraut T."/>
            <person name="Fievet G."/>
            <person name="Helmstetter N."/>
            <person name="King M."/>
            <person name="Knapp S.J."/>
            <person name="Lai Z."/>
            <person name="Le Paslier M.C."/>
            <person name="Lippi Y."/>
            <person name="Lorenzon L."/>
            <person name="Mandel J.R."/>
            <person name="Marage G."/>
            <person name="Marchand G."/>
            <person name="Marquand E."/>
            <person name="Bret-Mestries E."/>
            <person name="Morien E."/>
            <person name="Nambeesan S."/>
            <person name="Nguyen T."/>
            <person name="Pegot-Espagnet P."/>
            <person name="Pouilly N."/>
            <person name="Raftis F."/>
            <person name="Sallet E."/>
            <person name="Schiex T."/>
            <person name="Thomas J."/>
            <person name="Vandecasteele C."/>
            <person name="Vares D."/>
            <person name="Vear F."/>
            <person name="Vautrin S."/>
            <person name="Crespi M."/>
            <person name="Mangin B."/>
            <person name="Burke J.M."/>
            <person name="Salse J."/>
            <person name="Munos S."/>
            <person name="Vincourt P."/>
            <person name="Rieseberg L.H."/>
            <person name="Langlade N.B."/>
        </authorList>
    </citation>
    <scope>NUCLEOTIDE SEQUENCE</scope>
    <source>
        <tissue evidence="26">Leaves</tissue>
    </source>
</reference>
<evidence type="ECO:0000256" key="3">
    <source>
        <dbReference type="ARBA" id="ARBA00008684"/>
    </source>
</evidence>
<dbReference type="GO" id="GO:0038023">
    <property type="term" value="F:signaling receptor activity"/>
    <property type="evidence" value="ECO:0000318"/>
    <property type="project" value="GO_Central"/>
</dbReference>
<sequence>MCSSFFLKAILLYLAILLQMNVVVSGLNLSTDDDALLKIKTRITDDPRGVLRSWNNSLPFCMWPGVTCGRRHQRVTSLNLTDKGLVGSLSPFIGNLSFLRYIILNDNQLHGSIPPEIGRLSRLEILSLRNNFFTGEIPTNLSGCSKLRFLHLSPNRLSGRIPNIFSSLQMIRTIVLVKNNFTGEIPPSISNLTYLERLFLGDNPLGGSIPDSFNQLKKLRQLELGANGLVGEFPGSVPKEIFQLSSLSIVLDLSQNNLSGVLPHEIGNLKSLGYLDLSENSLSGELPSSFSTCVNLQTLNLSRNFFHGSMPEALSSLRGLEYVNMSRNNFSEPIPTYLQEMDLKYLDLSYNNFEGEVFVKGVFANTSMISIHGNRKLCGGIPELHLPKCTTSDSKRGSRKLSARVVIAISLSSTIVGLALVSFILFYFCITRNKDEPLDTISTKSFEKISYGRLFKATKGFSAENLIGTGSFASVYKGVLDESGLIVAIKVLNLNLQGGFKSFMAECDALRNIRHRNLVKVITSCSSIDFQGNDFKALVYDFMSNGSLESWLHSIHQMLDLAQRINIIKDVACALEYLHCHCGNVVVHCDLKPSNILLDTDMVAHVGDFGLAKILSLEGVSKANNNSSSVFRGTIGYAPPEYGFGSGVSANGDIYSYGTLLLEMMTGKEPVDLVFEGGLTLHSYARNALADGSVLQILDPGLLNENTDEQSLISLVKIGAQCSLESPHDRMDIETVVHDLISITVKTCNQS</sequence>
<keyword evidence="9" id="KW-0433">Leucine-rich repeat</keyword>
<dbReference type="SUPFAM" id="SSF52058">
    <property type="entry name" value="L domain-like"/>
    <property type="match status" value="1"/>
</dbReference>
<evidence type="ECO:0000313" key="26">
    <source>
        <dbReference type="EMBL" id="KAF5812009.1"/>
    </source>
</evidence>
<feature type="transmembrane region" description="Helical" evidence="24">
    <location>
        <begin position="405"/>
        <end position="428"/>
    </location>
</feature>
<dbReference type="GO" id="GO:0005524">
    <property type="term" value="F:ATP binding"/>
    <property type="evidence" value="ECO:0007669"/>
    <property type="project" value="UniProtKB-UniRule"/>
</dbReference>
<dbReference type="InterPro" id="IPR000719">
    <property type="entry name" value="Prot_kinase_dom"/>
</dbReference>